<organism evidence="1">
    <name type="scientific">uncultured Caudovirales phage</name>
    <dbReference type="NCBI Taxonomy" id="2100421"/>
    <lineage>
        <taxon>Viruses</taxon>
        <taxon>Duplodnaviria</taxon>
        <taxon>Heunggongvirae</taxon>
        <taxon>Uroviricota</taxon>
        <taxon>Caudoviricetes</taxon>
        <taxon>Peduoviridae</taxon>
        <taxon>Maltschvirus</taxon>
        <taxon>Maltschvirus maltsch</taxon>
    </lineage>
</organism>
<sequence>MTYPVDDLGNVQVDFVWGNMPMQPDDERGENTLDPTLDNHVIADIGWSNYPAYIPDYSGDEDSGLEYVVPDLVRKTRSEAEALLNNHNTDLNLFDTGHNMTVNHVTSTGKTVRVYAYDTNSWGNPGDALIGLRVGDELYFTGLEIDSTPTDFGTIKVTKVNDEGEDPATYFEFKVDTAIDPALDASATGSVWAGPNLVNVITIQRFWNPAGAIRNPGTNVHVRYISTD</sequence>
<reference evidence="1" key="1">
    <citation type="submission" date="2020-05" db="EMBL/GenBank/DDBJ databases">
        <authorList>
            <person name="Chiriac C."/>
            <person name="Salcher M."/>
            <person name="Ghai R."/>
            <person name="Kavagutti S V."/>
        </authorList>
    </citation>
    <scope>NUCLEOTIDE SEQUENCE</scope>
</reference>
<name>A0A6J7WTM8_9CAUD</name>
<dbReference type="EMBL" id="LR798267">
    <property type="protein sequence ID" value="CAB5219444.1"/>
    <property type="molecule type" value="Genomic_DNA"/>
</dbReference>
<gene>
    <name evidence="1" type="ORF">UFOVP221_74</name>
</gene>
<accession>A0A6J7WTM8</accession>
<proteinExistence type="predicted"/>
<evidence type="ECO:0000313" key="1">
    <source>
        <dbReference type="EMBL" id="CAB5219444.1"/>
    </source>
</evidence>
<protein>
    <submittedName>
        <fullName evidence="1">Uncharacterized protein</fullName>
    </submittedName>
</protein>